<dbReference type="InterPro" id="IPR018731">
    <property type="entry name" value="Atg13_N"/>
</dbReference>
<evidence type="ECO:0000256" key="4">
    <source>
        <dbReference type="RuleBase" id="RU361214"/>
    </source>
</evidence>
<feature type="domain" description="Autophagy-related protein 13 N-terminal" evidence="6">
    <location>
        <begin position="75"/>
        <end position="313"/>
    </location>
</feature>
<feature type="compositionally biased region" description="Basic and acidic residues" evidence="5">
    <location>
        <begin position="903"/>
        <end position="913"/>
    </location>
</feature>
<keyword evidence="8" id="KW-1185">Reference proteome</keyword>
<dbReference type="GO" id="GO:0000423">
    <property type="term" value="P:mitophagy"/>
    <property type="evidence" value="ECO:0007669"/>
    <property type="project" value="TreeGrafter"/>
</dbReference>
<organism evidence="7 8">
    <name type="scientific">Sarocladium strictum</name>
    <name type="common">Black bundle disease fungus</name>
    <name type="synonym">Acremonium strictum</name>
    <dbReference type="NCBI Taxonomy" id="5046"/>
    <lineage>
        <taxon>Eukaryota</taxon>
        <taxon>Fungi</taxon>
        <taxon>Dikarya</taxon>
        <taxon>Ascomycota</taxon>
        <taxon>Pezizomycotina</taxon>
        <taxon>Sordariomycetes</taxon>
        <taxon>Hypocreomycetidae</taxon>
        <taxon>Hypocreales</taxon>
        <taxon>Sarocladiaceae</taxon>
        <taxon>Sarocladium</taxon>
    </lineage>
</organism>
<comment type="caution">
    <text evidence="7">The sequence shown here is derived from an EMBL/GenBank/DDBJ whole genome shotgun (WGS) entry which is preliminary data.</text>
</comment>
<feature type="compositionally biased region" description="Polar residues" evidence="5">
    <location>
        <begin position="41"/>
        <end position="56"/>
    </location>
</feature>
<dbReference type="Gene3D" id="6.10.140.1900">
    <property type="match status" value="1"/>
</dbReference>
<keyword evidence="3 4" id="KW-0072">Autophagy</keyword>
<sequence>MHQQTRAGPRVSSPASSPQPNPNRTNNPREAALPTRPRAASNVSGRDSVQSPTIEQTPAFPGPPAESVKKLDQIIQNFFVKIAVIVLDSRIKVKAARGANGARKVNKWFQLETDDLDDFKEELRTWKVSGSLENRPPPLIIELYLDTSTLKENQSLVIVDDDGKRWDVMEKLNSSGSSADDEIRRISKKNCEVVIERWRVELTPLPNMPTDDFGPLLPTIYKKAIVFFRSLFVTTRLLPAWKFASSGPSRNANPALIPRCRIRTSNSSTSPIDTLRHPIDGRSDPVTEYMFGDLDVPVGRLSTSVTYRNDCSFRIDDSESLLSSRFMGVDENFFKPSLPQRVESTRTAEIGSLRDRPQRPDLTDLQQTYGSLSTFHGEGHIGTSPLSALRSVKAPGSDTDSPPRSIPSHTAPEPPHSLPVSSRTISSRPPMRVGEGSSRRPSVSFQPFKAGSLSQSPGLRMTEQESPSSPHSLTRPGLSALQQPRNRSSLTAGMPASLRGGPPPSTSGGEHAIVGSPRPASTSGSRYSSSFTHRRGRLSFGGASRAGDDEQGSSGRQSLASSVAQPGSGLLAETGGTSSGSFQAEDDNISEFLKALDSKKTLKSFDQPKRGESATNRTVAQLSKFHNMRESNNALTESMTSSMQLQRSSSSSSRQLTSVPGMAAPASLSASSSPGKPLSPHTPHTPAIPSRLSENSVASYSQGQGRTSAREGRTSGQVPSTSRQSTITHEGTATAIDIPLSPRLGSYQRRSSSVAQQSRNTADDDENELAFARRGASLDTDTREPPTMSVLHDMHLQLEEESTVREGQPSSLQPAAEIQADESGHRLHHISSEEAPPEGLMTASPSSSPFGRRRYTGLAGRQQRPTPSHSSRGSFTGSINRTGRDEDSVSEEPLVFDFSEMDAQGRRSIEESHGGSSSGPGGSTRGSYEQRGVTRRGW</sequence>
<evidence type="ECO:0000256" key="5">
    <source>
        <dbReference type="SAM" id="MobiDB-lite"/>
    </source>
</evidence>
<dbReference type="GO" id="GO:0000407">
    <property type="term" value="C:phagophore assembly site"/>
    <property type="evidence" value="ECO:0007669"/>
    <property type="project" value="TreeGrafter"/>
</dbReference>
<dbReference type="PANTHER" id="PTHR13430:SF4">
    <property type="entry name" value="AUTOPHAGY-RELATED PROTEIN 13"/>
    <property type="match status" value="1"/>
</dbReference>
<dbReference type="InterPro" id="IPR036570">
    <property type="entry name" value="HORMA_dom_sf"/>
</dbReference>
<comment type="similarity">
    <text evidence="1 4">Belongs to the ATG13 family. Fungi subfamily.</text>
</comment>
<dbReference type="Pfam" id="PF10033">
    <property type="entry name" value="ATG13"/>
    <property type="match status" value="1"/>
</dbReference>
<feature type="compositionally biased region" description="Polar residues" evidence="5">
    <location>
        <begin position="863"/>
        <end position="881"/>
    </location>
</feature>
<feature type="region of interest" description="Disordered" evidence="5">
    <location>
        <begin position="1"/>
        <end position="66"/>
    </location>
</feature>
<feature type="compositionally biased region" description="Polar residues" evidence="5">
    <location>
        <begin position="714"/>
        <end position="731"/>
    </location>
</feature>
<reference evidence="7" key="1">
    <citation type="submission" date="2022-10" db="EMBL/GenBank/DDBJ databases">
        <title>Determination and structural analysis of whole genome sequence of Sarocladium strictum F4-1.</title>
        <authorList>
            <person name="Hu L."/>
            <person name="Jiang Y."/>
        </authorList>
    </citation>
    <scope>NUCLEOTIDE SEQUENCE</scope>
    <source>
        <strain evidence="7">F4-1</strain>
    </source>
</reference>
<feature type="region of interest" description="Disordered" evidence="5">
    <location>
        <begin position="390"/>
        <end position="584"/>
    </location>
</feature>
<dbReference type="EMBL" id="JAPDFR010000010">
    <property type="protein sequence ID" value="KAK0382812.1"/>
    <property type="molecule type" value="Genomic_DNA"/>
</dbReference>
<feature type="compositionally biased region" description="Polar residues" evidence="5">
    <location>
        <begin position="692"/>
        <end position="707"/>
    </location>
</feature>
<dbReference type="AlphaFoldDB" id="A0AA39GAY8"/>
<evidence type="ECO:0000256" key="2">
    <source>
        <dbReference type="ARBA" id="ARBA00013801"/>
    </source>
</evidence>
<gene>
    <name evidence="7" type="ORF">NLU13_9907</name>
</gene>
<feature type="compositionally biased region" description="Polar residues" evidence="5">
    <location>
        <begin position="480"/>
        <end position="491"/>
    </location>
</feature>
<evidence type="ECO:0000313" key="7">
    <source>
        <dbReference type="EMBL" id="KAK0382812.1"/>
    </source>
</evidence>
<proteinExistence type="inferred from homology"/>
<dbReference type="GO" id="GO:0005829">
    <property type="term" value="C:cytosol"/>
    <property type="evidence" value="ECO:0007669"/>
    <property type="project" value="TreeGrafter"/>
</dbReference>
<dbReference type="GO" id="GO:1990316">
    <property type="term" value="C:Atg1/ULK1 kinase complex"/>
    <property type="evidence" value="ECO:0007669"/>
    <property type="project" value="InterPro"/>
</dbReference>
<dbReference type="GO" id="GO:0034727">
    <property type="term" value="P:piecemeal microautophagy of the nucleus"/>
    <property type="evidence" value="ECO:0007669"/>
    <property type="project" value="TreeGrafter"/>
</dbReference>
<dbReference type="PANTHER" id="PTHR13430">
    <property type="match status" value="1"/>
</dbReference>
<feature type="compositionally biased region" description="Polar residues" evidence="5">
    <location>
        <begin position="552"/>
        <end position="565"/>
    </location>
</feature>
<feature type="region of interest" description="Disordered" evidence="5">
    <location>
        <begin position="800"/>
        <end position="938"/>
    </location>
</feature>
<accession>A0AA39GAY8</accession>
<name>A0AA39GAY8_SARSR</name>
<feature type="region of interest" description="Disordered" evidence="5">
    <location>
        <begin position="597"/>
        <end position="768"/>
    </location>
</feature>
<feature type="compositionally biased region" description="Low complexity" evidence="5">
    <location>
        <begin position="746"/>
        <end position="759"/>
    </location>
</feature>
<evidence type="ECO:0000259" key="6">
    <source>
        <dbReference type="Pfam" id="PF10033"/>
    </source>
</evidence>
<evidence type="ECO:0000313" key="8">
    <source>
        <dbReference type="Proteomes" id="UP001175261"/>
    </source>
</evidence>
<feature type="compositionally biased region" description="Low complexity" evidence="5">
    <location>
        <begin position="638"/>
        <end position="679"/>
    </location>
</feature>
<evidence type="ECO:0000256" key="1">
    <source>
        <dbReference type="ARBA" id="ARBA00005246"/>
    </source>
</evidence>
<dbReference type="InterPro" id="IPR040182">
    <property type="entry name" value="ATG13"/>
</dbReference>
<protein>
    <recommendedName>
        <fullName evidence="2 4">Autophagy-related protein 13</fullName>
    </recommendedName>
</protein>
<feature type="compositionally biased region" description="Low complexity" evidence="5">
    <location>
        <begin position="12"/>
        <end position="29"/>
    </location>
</feature>
<dbReference type="Proteomes" id="UP001175261">
    <property type="component" value="Unassembled WGS sequence"/>
</dbReference>
<feature type="compositionally biased region" description="Low complexity" evidence="5">
    <location>
        <begin position="521"/>
        <end position="530"/>
    </location>
</feature>
<evidence type="ECO:0000256" key="3">
    <source>
        <dbReference type="ARBA" id="ARBA00023006"/>
    </source>
</evidence>
<dbReference type="Gene3D" id="3.30.900.10">
    <property type="entry name" value="HORMA domain"/>
    <property type="match status" value="1"/>
</dbReference>
<dbReference type="GO" id="GO:0034497">
    <property type="term" value="P:protein localization to phagophore assembly site"/>
    <property type="evidence" value="ECO:0007669"/>
    <property type="project" value="TreeGrafter"/>
</dbReference>